<comment type="subcellular location">
    <subcellularLocation>
        <location evidence="1">Nucleus</location>
    </subcellularLocation>
</comment>
<protein>
    <recommendedName>
        <fullName evidence="11">Protein artemis</fullName>
    </recommendedName>
    <alternativeName>
        <fullName evidence="12">DNA cross-link repair 1C protein</fullName>
    </alternativeName>
</protein>
<dbReference type="Gene3D" id="3.60.15.10">
    <property type="entry name" value="Ribonuclease Z/Hydroxyacylglutathione hydrolase-like"/>
    <property type="match status" value="1"/>
</dbReference>
<dbReference type="Gene3D" id="3.40.50.12650">
    <property type="match status" value="1"/>
</dbReference>
<feature type="region of interest" description="Disordered" evidence="13">
    <location>
        <begin position="724"/>
        <end position="790"/>
    </location>
</feature>
<evidence type="ECO:0000256" key="9">
    <source>
        <dbReference type="ARBA" id="ARBA00023204"/>
    </source>
</evidence>
<feature type="region of interest" description="Disordered" evidence="13">
    <location>
        <begin position="539"/>
        <end position="608"/>
    </location>
</feature>
<evidence type="ECO:0000256" key="13">
    <source>
        <dbReference type="SAM" id="MobiDB-lite"/>
    </source>
</evidence>
<feature type="region of interest" description="Disordered" evidence="13">
    <location>
        <begin position="1021"/>
        <end position="1043"/>
    </location>
</feature>
<dbReference type="Proteomes" id="UP001465976">
    <property type="component" value="Unassembled WGS sequence"/>
</dbReference>
<keyword evidence="5" id="KW-0227">DNA damage</keyword>
<dbReference type="PANTHER" id="PTHR23240">
    <property type="entry name" value="DNA CROSS-LINK REPAIR PROTEIN PSO2/SNM1-RELATED"/>
    <property type="match status" value="1"/>
</dbReference>
<dbReference type="Pfam" id="PF07522">
    <property type="entry name" value="DRMBL"/>
    <property type="match status" value="1"/>
</dbReference>
<evidence type="ECO:0000256" key="5">
    <source>
        <dbReference type="ARBA" id="ARBA00022763"/>
    </source>
</evidence>
<evidence type="ECO:0000313" key="16">
    <source>
        <dbReference type="Proteomes" id="UP001465976"/>
    </source>
</evidence>
<evidence type="ECO:0000256" key="4">
    <source>
        <dbReference type="ARBA" id="ARBA00022759"/>
    </source>
</evidence>
<feature type="compositionally biased region" description="Basic and acidic residues" evidence="13">
    <location>
        <begin position="806"/>
        <end position="817"/>
    </location>
</feature>
<keyword evidence="10" id="KW-0539">Nucleus</keyword>
<comment type="similarity">
    <text evidence="2">Belongs to the DNA repair metallo-beta-lactamase (DRMBL) family.</text>
</comment>
<comment type="caution">
    <text evidence="15">The sequence shown here is derived from an EMBL/GenBank/DDBJ whole genome shotgun (WGS) entry which is preliminary data.</text>
</comment>
<feature type="compositionally biased region" description="Acidic residues" evidence="13">
    <location>
        <begin position="639"/>
        <end position="648"/>
    </location>
</feature>
<sequence>MPQGTPFRSFVLPYPFRIDEFTDFPTTRDADDSTTSIAKLHFLTHTHSDHLLGLQAKSFGQLVYCSEDAKTMLLRIEQYQDRSLQDRGLRPPTRKYKHLEVPEEYNPEGICINQAQTRRLLKPCKINSPFEVEYADDRKVTITPIDANHCPGSVMYLIEGPQGAILHTGDFRAEPWFLESIKRNSFLQPYLACDEGPFQGSDVVRTLEAIYLDTACVMQLHEVPSKARPVFILSTYAHVPYSQVSAISGLISLMKLYPPTTLFFINTWTPGYEDILKAVARAFGCKIHLDRYKHSLYTHLRNDPLLELLATDEPESTRFHACERFDRCHVVNVARGDTNRTRDNRRVVYVNPVSSMTPDLWEEYQSHMKEKLDSVRLDDDMDEEYERLLVPLSRHSPLPELRSFVSLFRPKRVIPNTLEPKLKGLDWVAIDKVFADCLARCESPPDIPATPSLDRDFAKELYAFTSQQRGVDDEEDDTALKNLVDSTVTSTTAQSSQEAKAIAEKWTIGVAHDPTKQRKRQKGKMRRKVALVMDWLGLDEDGTQNEPSSSRKLGKHASTRPSRRQEELPPSDEPDVDTTPRKPLPRQVTFSSDFDWENDSSQGGESDHEKVALQIFGNSQMLQRSSSISLELETGNESNAEEMTEPEEDVRLPTPSSQRTLRSRPAPSAFEPLTPVKSSSRRGMKRKASLDGAQSPTLPKRPVFTKPTIQTVLITRDIHIKKEEDEEADLSTPVRGGKRARCEEDGESGPERKRGSPSSQYNFGGTTSPSQGRSPSAITRTITPNKSVRRQSHLFMNFQNLIDRMPKDQVRRSRNSDEEVEGELIPDRIHSSLKGKEKEKGTHDTSHSRTFTSPSSAGTKDVLPSSSFFENIATTPTSPLKPHATELLPASSFANSPTSPLKISATCPQLSPSPSRPIRPRKPPLSPASQLKQSKKRLDLCQALELALPHRTHSSYQTKRVKMVKATNRASRRVESMQQWEEAKLVQFNAIPDEDPGVDQGMNLERRDRLLESVRDDFRSGRRITLPSIGRDVPSSSEREREA</sequence>
<evidence type="ECO:0000256" key="10">
    <source>
        <dbReference type="ARBA" id="ARBA00023242"/>
    </source>
</evidence>
<keyword evidence="16" id="KW-1185">Reference proteome</keyword>
<accession>A0ABR3FV94</accession>
<feature type="compositionally biased region" description="Polar residues" evidence="13">
    <location>
        <begin position="848"/>
        <end position="862"/>
    </location>
</feature>
<keyword evidence="9" id="KW-0234">DNA repair</keyword>
<organism evidence="15 16">
    <name type="scientific">Marasmius crinis-equi</name>
    <dbReference type="NCBI Taxonomy" id="585013"/>
    <lineage>
        <taxon>Eukaryota</taxon>
        <taxon>Fungi</taxon>
        <taxon>Dikarya</taxon>
        <taxon>Basidiomycota</taxon>
        <taxon>Agaricomycotina</taxon>
        <taxon>Agaricomycetes</taxon>
        <taxon>Agaricomycetidae</taxon>
        <taxon>Agaricales</taxon>
        <taxon>Marasmiineae</taxon>
        <taxon>Marasmiaceae</taxon>
        <taxon>Marasmius</taxon>
    </lineage>
</organism>
<name>A0ABR3FV94_9AGAR</name>
<evidence type="ECO:0000256" key="8">
    <source>
        <dbReference type="ARBA" id="ARBA00023172"/>
    </source>
</evidence>
<dbReference type="InterPro" id="IPR036866">
    <property type="entry name" value="RibonucZ/Hydroxyglut_hydro"/>
</dbReference>
<feature type="compositionally biased region" description="Basic residues" evidence="13">
    <location>
        <begin position="552"/>
        <end position="562"/>
    </location>
</feature>
<dbReference type="InterPro" id="IPR011084">
    <property type="entry name" value="DRMBL"/>
</dbReference>
<evidence type="ECO:0000313" key="15">
    <source>
        <dbReference type="EMBL" id="KAL0579395.1"/>
    </source>
</evidence>
<feature type="region of interest" description="Disordered" evidence="13">
    <location>
        <begin position="632"/>
        <end position="702"/>
    </location>
</feature>
<evidence type="ECO:0000256" key="2">
    <source>
        <dbReference type="ARBA" id="ARBA00010304"/>
    </source>
</evidence>
<evidence type="ECO:0000256" key="3">
    <source>
        <dbReference type="ARBA" id="ARBA00022722"/>
    </source>
</evidence>
<keyword evidence="8" id="KW-0233">DNA recombination</keyword>
<reference evidence="15 16" key="1">
    <citation type="submission" date="2024-02" db="EMBL/GenBank/DDBJ databases">
        <title>A draft genome for the cacao thread blight pathogen Marasmius crinis-equi.</title>
        <authorList>
            <person name="Cohen S.P."/>
            <person name="Baruah I.K."/>
            <person name="Amoako-Attah I."/>
            <person name="Bukari Y."/>
            <person name="Meinhardt L.W."/>
            <person name="Bailey B.A."/>
        </authorList>
    </citation>
    <scope>NUCLEOTIDE SEQUENCE [LARGE SCALE GENOMIC DNA]</scope>
    <source>
        <strain evidence="15 16">GH-76</strain>
    </source>
</reference>
<feature type="region of interest" description="Disordered" evidence="13">
    <location>
        <begin position="806"/>
        <end position="862"/>
    </location>
</feature>
<feature type="compositionally biased region" description="Basic and acidic residues" evidence="13">
    <location>
        <begin position="825"/>
        <end position="847"/>
    </location>
</feature>
<evidence type="ECO:0000256" key="12">
    <source>
        <dbReference type="ARBA" id="ARBA00042677"/>
    </source>
</evidence>
<proteinExistence type="inferred from homology"/>
<evidence type="ECO:0000256" key="11">
    <source>
        <dbReference type="ARBA" id="ARBA00039759"/>
    </source>
</evidence>
<feature type="compositionally biased region" description="Polar residues" evidence="13">
    <location>
        <begin position="756"/>
        <end position="786"/>
    </location>
</feature>
<feature type="compositionally biased region" description="Polar residues" evidence="13">
    <location>
        <begin position="892"/>
        <end position="901"/>
    </location>
</feature>
<keyword evidence="3" id="KW-0540">Nuclease</keyword>
<feature type="region of interest" description="Disordered" evidence="13">
    <location>
        <begin position="891"/>
        <end position="934"/>
    </location>
</feature>
<evidence type="ECO:0000256" key="6">
    <source>
        <dbReference type="ARBA" id="ARBA00022801"/>
    </source>
</evidence>
<gene>
    <name evidence="15" type="ORF">V5O48_002620</name>
</gene>
<evidence type="ECO:0000256" key="7">
    <source>
        <dbReference type="ARBA" id="ARBA00022839"/>
    </source>
</evidence>
<keyword evidence="6" id="KW-0378">Hydrolase</keyword>
<dbReference type="EMBL" id="JBAHYK010000061">
    <property type="protein sequence ID" value="KAL0579395.1"/>
    <property type="molecule type" value="Genomic_DNA"/>
</dbReference>
<evidence type="ECO:0000259" key="14">
    <source>
        <dbReference type="Pfam" id="PF07522"/>
    </source>
</evidence>
<dbReference type="SUPFAM" id="SSF56281">
    <property type="entry name" value="Metallo-hydrolase/oxidoreductase"/>
    <property type="match status" value="1"/>
</dbReference>
<dbReference type="PANTHER" id="PTHR23240:SF8">
    <property type="entry name" value="PROTEIN ARTEMIS"/>
    <property type="match status" value="1"/>
</dbReference>
<evidence type="ECO:0000256" key="1">
    <source>
        <dbReference type="ARBA" id="ARBA00004123"/>
    </source>
</evidence>
<keyword evidence="4" id="KW-0255">Endonuclease</keyword>
<keyword evidence="7" id="KW-0269">Exonuclease</keyword>
<feature type="domain" description="DNA repair metallo-beta-lactamase" evidence="14">
    <location>
        <begin position="309"/>
        <end position="417"/>
    </location>
</feature>